<name>A0A0D6PEA5_9PROT</name>
<dbReference type="GO" id="GO:0020037">
    <property type="term" value="F:heme binding"/>
    <property type="evidence" value="ECO:0007669"/>
    <property type="project" value="InterPro"/>
</dbReference>
<evidence type="ECO:0000313" key="1">
    <source>
        <dbReference type="EMBL" id="GAN79661.1"/>
    </source>
</evidence>
<dbReference type="EMBL" id="BANC01000025">
    <property type="protein sequence ID" value="GAN79661.1"/>
    <property type="molecule type" value="Genomic_DNA"/>
</dbReference>
<dbReference type="InterPro" id="IPR009050">
    <property type="entry name" value="Globin-like_sf"/>
</dbReference>
<protein>
    <recommendedName>
        <fullName evidence="3">Globin</fullName>
    </recommendedName>
</protein>
<dbReference type="Gene3D" id="1.10.490.10">
    <property type="entry name" value="Globins"/>
    <property type="match status" value="1"/>
</dbReference>
<dbReference type="InterPro" id="IPR012292">
    <property type="entry name" value="Globin/Proto"/>
</dbReference>
<dbReference type="GO" id="GO:0019825">
    <property type="term" value="F:oxygen binding"/>
    <property type="evidence" value="ECO:0007669"/>
    <property type="project" value="InterPro"/>
</dbReference>
<organism evidence="1 2">
    <name type="scientific">Acidocella aminolytica 101 = DSM 11237</name>
    <dbReference type="NCBI Taxonomy" id="1120923"/>
    <lineage>
        <taxon>Bacteria</taxon>
        <taxon>Pseudomonadati</taxon>
        <taxon>Pseudomonadota</taxon>
        <taxon>Alphaproteobacteria</taxon>
        <taxon>Acetobacterales</taxon>
        <taxon>Acidocellaceae</taxon>
        <taxon>Acidocella</taxon>
    </lineage>
</organism>
<evidence type="ECO:0008006" key="3">
    <source>
        <dbReference type="Google" id="ProtNLM"/>
    </source>
</evidence>
<comment type="caution">
    <text evidence="1">The sequence shown here is derived from an EMBL/GenBank/DDBJ whole genome shotgun (WGS) entry which is preliminary data.</text>
</comment>
<dbReference type="SUPFAM" id="SSF46458">
    <property type="entry name" value="Globin-like"/>
    <property type="match status" value="1"/>
</dbReference>
<proteinExistence type="predicted"/>
<accession>A0A0D6PEA5</accession>
<gene>
    <name evidence="1" type="ORF">Aam_025_049</name>
</gene>
<evidence type="ECO:0000313" key="2">
    <source>
        <dbReference type="Proteomes" id="UP000032668"/>
    </source>
</evidence>
<dbReference type="AlphaFoldDB" id="A0A0D6PEA5"/>
<reference evidence="1 2" key="1">
    <citation type="submission" date="2012-11" db="EMBL/GenBank/DDBJ databases">
        <title>Whole genome sequence of Acidocella aminolytica 101 = DSM 11237.</title>
        <authorList>
            <person name="Azuma Y."/>
            <person name="Higashiura N."/>
            <person name="Hirakawa H."/>
            <person name="Matsushita K."/>
        </authorList>
    </citation>
    <scope>NUCLEOTIDE SEQUENCE [LARGE SCALE GENOMIC DNA]</scope>
    <source>
        <strain evidence="2">101 / DSM 11237</strain>
    </source>
</reference>
<dbReference type="CDD" id="cd08916">
    <property type="entry name" value="TrHb3_P"/>
    <property type="match status" value="1"/>
</dbReference>
<keyword evidence="2" id="KW-1185">Reference proteome</keyword>
<dbReference type="STRING" id="1120923.SAMN02746095_01963"/>
<sequence>MHLIGSFVMEIVEGLDEPNLTALVERFYAQVRVDPVLGPVFNMAIADWPAHLRKLSAFWSSVMLGSGRYKGQPVPAHMRHRAEIDPAMFERWLGLWESSAQVCLPPPAASAVVAKARLIACSLRMMLFPLPLRDVAVSRS</sequence>
<dbReference type="Proteomes" id="UP000032668">
    <property type="component" value="Unassembled WGS sequence"/>
</dbReference>